<evidence type="ECO:0000313" key="2">
    <source>
        <dbReference type="EMBL" id="XDQ12264.1"/>
    </source>
</evidence>
<dbReference type="AlphaFoldDB" id="A0AB39N2Z7"/>
<dbReference type="EMBL" id="CP163432">
    <property type="protein sequence ID" value="XDQ12264.1"/>
    <property type="molecule type" value="Genomic_DNA"/>
</dbReference>
<name>A0AB39N2Z7_9ACTN</name>
<gene>
    <name evidence="2" type="ORF">AB5J55_22845</name>
</gene>
<protein>
    <submittedName>
        <fullName evidence="2">Uncharacterized protein</fullName>
    </submittedName>
</protein>
<feature type="region of interest" description="Disordered" evidence="1">
    <location>
        <begin position="87"/>
        <end position="107"/>
    </location>
</feature>
<accession>A0AB39N2Z7</accession>
<organism evidence="2">
    <name type="scientific">Streptomyces sp. R11</name>
    <dbReference type="NCBI Taxonomy" id="3238625"/>
    <lineage>
        <taxon>Bacteria</taxon>
        <taxon>Bacillati</taxon>
        <taxon>Actinomycetota</taxon>
        <taxon>Actinomycetes</taxon>
        <taxon>Kitasatosporales</taxon>
        <taxon>Streptomycetaceae</taxon>
        <taxon>Streptomyces</taxon>
    </lineage>
</organism>
<evidence type="ECO:0000256" key="1">
    <source>
        <dbReference type="SAM" id="MobiDB-lite"/>
    </source>
</evidence>
<sequence length="170" mass="17795">MSTTVSNPAGGTGGLLVEWDAGDEGEQVCHGSLVDYVSPSETSCAYTTRPDGDEVCFFVDAVDDEGNSAIKWSDDLVEAVRATELDMTPSVPTPDGSPLHLTASGAEGDEGNQLVWSGLGAGEEESADPAESFRVYRWNPASAAYGKLAELPAGAFTYFDTGARRGTTSF</sequence>
<proteinExistence type="predicted"/>
<reference evidence="2" key="1">
    <citation type="submission" date="2024-07" db="EMBL/GenBank/DDBJ databases">
        <authorList>
            <person name="Yu S.T."/>
        </authorList>
    </citation>
    <scope>NUCLEOTIDE SEQUENCE</scope>
    <source>
        <strain evidence="2">R11</strain>
    </source>
</reference>
<dbReference type="RefSeq" id="WP_369272448.1">
    <property type="nucleotide sequence ID" value="NZ_CP163432.1"/>
</dbReference>